<proteinExistence type="predicted"/>
<accession>A0AA97NPI8</accession>
<evidence type="ECO:0000313" key="1">
    <source>
        <dbReference type="EMBL" id="ELQ33944.1"/>
    </source>
</evidence>
<name>A0AA97NPI8_PYRO3</name>
<dbReference type="Proteomes" id="UP000011086">
    <property type="component" value="Unassembled WGS sequence"/>
</dbReference>
<dbReference type="EMBL" id="JH793386">
    <property type="protein sequence ID" value="ELQ33944.1"/>
    <property type="molecule type" value="Genomic_DNA"/>
</dbReference>
<sequence length="279" mass="30805">MVKDITEVLQKLDKGSRMIVKSGVFEKTVDDRIIQAGQLLADGGPKLGSEAFLKRKLYTEFLQRACVVAGIEGAIFCAAGLGCSYIHAMGKNARIDLLACLRQKLDEFKEFEEMAAKHEVAVNYGPRQQIVDGRHPPPTQMASTQLGGIEPPPTQMASTQLGGIQPGGNQLPRLDLGSQSYQTYVTWQDVQNSLTNHTTIDGAPVLVSNLRGTPAYVAFPVTWEFEFSLLTRVSTYTNIAPGQITPTLLPLDEYQVLPIGRAYYIDRLYRAFFKHIDSP</sequence>
<organism evidence="1">
    <name type="scientific">Pyricularia oryzae (strain Y34)</name>
    <name type="common">Rice blast fungus</name>
    <name type="synonym">Magnaporthe oryzae</name>
    <dbReference type="NCBI Taxonomy" id="1143189"/>
    <lineage>
        <taxon>Eukaryota</taxon>
        <taxon>Fungi</taxon>
        <taxon>Dikarya</taxon>
        <taxon>Ascomycota</taxon>
        <taxon>Pezizomycotina</taxon>
        <taxon>Sordariomycetes</taxon>
        <taxon>Sordariomycetidae</taxon>
        <taxon>Magnaporthales</taxon>
        <taxon>Pyriculariaceae</taxon>
        <taxon>Pyricularia</taxon>
    </lineage>
</organism>
<dbReference type="AlphaFoldDB" id="A0AA97NPI8"/>
<reference evidence="1" key="1">
    <citation type="journal article" date="2012" name="PLoS Genet.">
        <title>Comparative analysis of the genomes of two field isolates of the rice blast fungus Magnaporthe oryzae.</title>
        <authorList>
            <person name="Xue M."/>
            <person name="Yang J."/>
            <person name="Li Z."/>
            <person name="Hu S."/>
            <person name="Yao N."/>
            <person name="Dean R.A."/>
            <person name="Zhao W."/>
            <person name="Shen M."/>
            <person name="Zhang H."/>
            <person name="Li C."/>
            <person name="Liu L."/>
            <person name="Cao L."/>
            <person name="Xu X."/>
            <person name="Xing Y."/>
            <person name="Hsiang T."/>
            <person name="Zhang Z."/>
            <person name="Xu J.R."/>
            <person name="Peng Y.L."/>
        </authorList>
    </citation>
    <scope>NUCLEOTIDE SEQUENCE</scope>
    <source>
        <strain evidence="1">Y34</strain>
    </source>
</reference>
<protein>
    <submittedName>
        <fullName evidence="1">Uncharacterized protein</fullName>
    </submittedName>
</protein>
<gene>
    <name evidence="1" type="ORF">OOU_Y34scaffold00838g3</name>
</gene>